<dbReference type="GO" id="GO:0030968">
    <property type="term" value="P:endoplasmic reticulum unfolded protein response"/>
    <property type="evidence" value="ECO:0007669"/>
    <property type="project" value="TreeGrafter"/>
</dbReference>
<keyword evidence="5" id="KW-1185">Reference proteome</keyword>
<proteinExistence type="predicted"/>
<evidence type="ECO:0000256" key="2">
    <source>
        <dbReference type="SAM" id="Phobius"/>
    </source>
</evidence>
<evidence type="ECO:0000313" key="5">
    <source>
        <dbReference type="Proteomes" id="UP000024635"/>
    </source>
</evidence>
<feature type="transmembrane region" description="Helical" evidence="2">
    <location>
        <begin position="732"/>
        <end position="755"/>
    </location>
</feature>
<feature type="region of interest" description="Disordered" evidence="1">
    <location>
        <begin position="1"/>
        <end position="134"/>
    </location>
</feature>
<dbReference type="InterPro" id="IPR045400">
    <property type="entry name" value="Wolframin_Cys-rich"/>
</dbReference>
<dbReference type="GO" id="GO:0005789">
    <property type="term" value="C:endoplasmic reticulum membrane"/>
    <property type="evidence" value="ECO:0007669"/>
    <property type="project" value="TreeGrafter"/>
</dbReference>
<keyword evidence="2" id="KW-1133">Transmembrane helix</keyword>
<dbReference type="Pfam" id="PF07572">
    <property type="entry name" value="BCNT"/>
    <property type="match status" value="1"/>
</dbReference>
<feature type="transmembrane region" description="Helical" evidence="2">
    <location>
        <begin position="665"/>
        <end position="685"/>
    </location>
</feature>
<feature type="compositionally biased region" description="Basic and acidic residues" evidence="1">
    <location>
        <begin position="258"/>
        <end position="279"/>
    </location>
</feature>
<feature type="domain" description="BCNT-C" evidence="3">
    <location>
        <begin position="178"/>
        <end position="258"/>
    </location>
</feature>
<reference evidence="5" key="1">
    <citation type="journal article" date="2015" name="Nat. Genet.">
        <title>The genome and transcriptome of the zoonotic hookworm Ancylostoma ceylanicum identify infection-specific gene families.</title>
        <authorList>
            <person name="Schwarz E.M."/>
            <person name="Hu Y."/>
            <person name="Antoshechkin I."/>
            <person name="Miller M.M."/>
            <person name="Sternberg P.W."/>
            <person name="Aroian R.V."/>
        </authorList>
    </citation>
    <scope>NUCLEOTIDE SEQUENCE</scope>
    <source>
        <strain evidence="5">HY135</strain>
    </source>
</reference>
<feature type="transmembrane region" description="Helical" evidence="2">
    <location>
        <begin position="444"/>
        <end position="465"/>
    </location>
</feature>
<feature type="transmembrane region" description="Helical" evidence="2">
    <location>
        <begin position="477"/>
        <end position="495"/>
    </location>
</feature>
<dbReference type="GO" id="GO:0055074">
    <property type="term" value="P:calcium ion homeostasis"/>
    <property type="evidence" value="ECO:0007669"/>
    <property type="project" value="TreeGrafter"/>
</dbReference>
<dbReference type="Proteomes" id="UP000024635">
    <property type="component" value="Unassembled WGS sequence"/>
</dbReference>
<keyword evidence="2" id="KW-0472">Membrane</keyword>
<evidence type="ECO:0000256" key="1">
    <source>
        <dbReference type="SAM" id="MobiDB-lite"/>
    </source>
</evidence>
<organism evidence="4 5">
    <name type="scientific">Ancylostoma ceylanicum</name>
    <dbReference type="NCBI Taxonomy" id="53326"/>
    <lineage>
        <taxon>Eukaryota</taxon>
        <taxon>Metazoa</taxon>
        <taxon>Ecdysozoa</taxon>
        <taxon>Nematoda</taxon>
        <taxon>Chromadorea</taxon>
        <taxon>Rhabditida</taxon>
        <taxon>Rhabditina</taxon>
        <taxon>Rhabditomorpha</taxon>
        <taxon>Strongyloidea</taxon>
        <taxon>Ancylostomatidae</taxon>
        <taxon>Ancylostomatinae</taxon>
        <taxon>Ancylostoma</taxon>
    </lineage>
</organism>
<sequence length="1022" mass="116399">MTDRESDYNSSDDEDYVPEEGVEDVDYPSGDEVDEVTEADAEVVTTKRKRAGKDKLSDSVEKPSTSADGDGEDDAKAAFLALMAEDDPILGKKQNDVEPSSSNTPERTTASVENASSSPSPSATSSQKETKTETTVITEVFDFAGDEVKIQRTVTAEEAKEIEAKEKRKENEKAKKPAQKRLGLGGALTLLAKKPKMSVLDKSNLDWKNFKEENNLKEELETFNRGKNGYLDKMNFLSRTDYREFEKEKAVRNSSRNVNHDCHSRGLARRDIHAARPTDVHAVLKSMATPRRRRSSSSDDDRRASDTPLHGRLQGGRELFGDDDRFSRGARRMYRILAERDPRLTTEHGIRRLFDEIDSGDIQTQEELLERMFQAAEVQEHVDESAAITPDDEEAFVENLRNTVQNDDMEPLTEKEKGLRRHKANLSKFDTFVEYLLQKINQQWLTLIYAVFPFHQVQTLVFICLVQFVSLPSLLRMLPVIIAYVSFFLMVYFTLKMFHNKSIKRQQKTWKRLLDVFSDKSEQDTDRSNSDSYFITDNNWDAYVNFGLSVSLFVLSVGAANRHIPYCSLLCGTSGFFALMTFVSLADAYDRYALFGMLANLMSCLPVILSRMRFSAGHWRIWRPFLQFRISYLTVSLSIPSLCLLSIPFVYVIMASRTRTWTDAAHAIVPHIVTIVWSDVAMTLLMIGWKSFDYVDLILACCAVSLFFFPTLAAAVIVLSVMAVQIQRAIDFVSWAKAIITIFVLVSPFIVARVYKYLSEKYKLSVSPSSSQKKKWIMLGIYFSALLMAISFLYEGQMTFDPAADVTNMTWTHYDRYCSLTSANTIENQIRCSQLKGTAINWKGTVQSVRVVNIDNSFETLLGYLPESIGQTLRCFYDSNRTTDDVANAEGMRANECSLTEHNVYTFDIEVSGPYGERMVSSAKGQLILSAGHVFYEMLRLVDEGDVVRFVAFFDQYPVFRYPPRLKLLQLECANCKQFQKGRNSHLRVKNSKMSRTGLWHQVFEAFKFCFNFMFAPVVRVK</sequence>
<keyword evidence="2" id="KW-0812">Transmembrane</keyword>
<dbReference type="InterPro" id="IPR026209">
    <property type="entry name" value="Wolframin_fam"/>
</dbReference>
<dbReference type="AlphaFoldDB" id="A0A016UT31"/>
<feature type="compositionally biased region" description="Low complexity" evidence="1">
    <location>
        <begin position="115"/>
        <end position="134"/>
    </location>
</feature>
<feature type="transmembrane region" description="Helical" evidence="2">
    <location>
        <begin position="630"/>
        <end position="653"/>
    </location>
</feature>
<dbReference type="InterPro" id="IPR011421">
    <property type="entry name" value="BCNT-C"/>
</dbReference>
<gene>
    <name evidence="4" type="primary">Acey_s0028.g1666</name>
    <name evidence="4" type="ORF">Y032_0028g1666</name>
</gene>
<dbReference type="OrthoDB" id="5865303at2759"/>
<dbReference type="Pfam" id="PF19913">
    <property type="entry name" value="WCOB"/>
    <property type="match status" value="1"/>
</dbReference>
<feature type="region of interest" description="Disordered" evidence="1">
    <location>
        <begin position="253"/>
        <end position="324"/>
    </location>
</feature>
<feature type="transmembrane region" description="Helical" evidence="2">
    <location>
        <begin position="776"/>
        <end position="794"/>
    </location>
</feature>
<dbReference type="EMBL" id="JARK01001364">
    <property type="protein sequence ID" value="EYC18081.1"/>
    <property type="molecule type" value="Genomic_DNA"/>
</dbReference>
<feature type="transmembrane region" description="Helical" evidence="2">
    <location>
        <begin position="697"/>
        <end position="726"/>
    </location>
</feature>
<feature type="compositionally biased region" description="Acidic residues" evidence="1">
    <location>
        <begin position="10"/>
        <end position="41"/>
    </location>
</feature>
<feature type="compositionally biased region" description="Polar residues" evidence="1">
    <location>
        <begin position="97"/>
        <end position="114"/>
    </location>
</feature>
<feature type="region of interest" description="Disordered" evidence="1">
    <location>
        <begin position="156"/>
        <end position="178"/>
    </location>
</feature>
<evidence type="ECO:0000259" key="3">
    <source>
        <dbReference type="PROSITE" id="PS51279"/>
    </source>
</evidence>
<dbReference type="InterPro" id="IPR045461">
    <property type="entry name" value="Wolframin_OB_fold"/>
</dbReference>
<feature type="compositionally biased region" description="Basic and acidic residues" evidence="1">
    <location>
        <begin position="156"/>
        <end position="175"/>
    </location>
</feature>
<dbReference type="Pfam" id="PF20053">
    <property type="entry name" value="WC-rich"/>
    <property type="match status" value="1"/>
</dbReference>
<dbReference type="PROSITE" id="PS51279">
    <property type="entry name" value="BCNT_C"/>
    <property type="match status" value="1"/>
</dbReference>
<dbReference type="PANTHER" id="PTHR13098">
    <property type="entry name" value="WOLFRAMIN"/>
    <property type="match status" value="1"/>
</dbReference>
<evidence type="ECO:0000313" key="4">
    <source>
        <dbReference type="EMBL" id="EYC18081.1"/>
    </source>
</evidence>
<name>A0A016UT31_9BILA</name>
<feature type="transmembrane region" description="Helical" evidence="2">
    <location>
        <begin position="542"/>
        <end position="560"/>
    </location>
</feature>
<feature type="transmembrane region" description="Helical" evidence="2">
    <location>
        <begin position="567"/>
        <end position="586"/>
    </location>
</feature>
<protein>
    <recommendedName>
        <fullName evidence="3">BCNT-C domain-containing protein</fullName>
    </recommendedName>
</protein>
<feature type="transmembrane region" description="Helical" evidence="2">
    <location>
        <begin position="592"/>
        <end position="609"/>
    </location>
</feature>
<accession>A0A016UT31</accession>
<comment type="caution">
    <text evidence="4">The sequence shown here is derived from an EMBL/GenBank/DDBJ whole genome shotgun (WGS) entry which is preliminary data.</text>
</comment>
<dbReference type="PANTHER" id="PTHR13098:SF3">
    <property type="entry name" value="WOLFRAMIN"/>
    <property type="match status" value="1"/>
</dbReference>
<dbReference type="STRING" id="53326.A0A016UT31"/>
<feature type="compositionally biased region" description="Basic and acidic residues" evidence="1">
    <location>
        <begin position="296"/>
        <end position="305"/>
    </location>
</feature>